<comment type="caution">
    <text evidence="1">The sequence shown here is derived from an EMBL/GenBank/DDBJ whole genome shotgun (WGS) entry which is preliminary data.</text>
</comment>
<dbReference type="AlphaFoldDB" id="A0A937VYX3"/>
<proteinExistence type="predicted"/>
<evidence type="ECO:0000313" key="1">
    <source>
        <dbReference type="EMBL" id="MBM3223729.1"/>
    </source>
</evidence>
<gene>
    <name evidence="1" type="ORF">FJZ47_08025</name>
</gene>
<accession>A0A937VYX3</accession>
<dbReference type="EMBL" id="VGLS01000189">
    <property type="protein sequence ID" value="MBM3223729.1"/>
    <property type="molecule type" value="Genomic_DNA"/>
</dbReference>
<protein>
    <submittedName>
        <fullName evidence="1">Uncharacterized protein</fullName>
    </submittedName>
</protein>
<sequence>MSDNLRRYRAIHTAHVQGHPGPLTGLLVRHLTTLAAFVSGIVGSQSTQLPNITARIPDSLPDTLLGPF</sequence>
<dbReference type="Proteomes" id="UP000712673">
    <property type="component" value="Unassembled WGS sequence"/>
</dbReference>
<evidence type="ECO:0000313" key="2">
    <source>
        <dbReference type="Proteomes" id="UP000712673"/>
    </source>
</evidence>
<reference evidence="1" key="1">
    <citation type="submission" date="2019-03" db="EMBL/GenBank/DDBJ databases">
        <title>Lake Tanganyika Metagenome-Assembled Genomes (MAGs).</title>
        <authorList>
            <person name="Tran P."/>
        </authorList>
    </citation>
    <scope>NUCLEOTIDE SEQUENCE</scope>
    <source>
        <strain evidence="1">K_DeepCast_65m_m2_066</strain>
    </source>
</reference>
<organism evidence="1 2">
    <name type="scientific">Tectimicrobiota bacterium</name>
    <dbReference type="NCBI Taxonomy" id="2528274"/>
    <lineage>
        <taxon>Bacteria</taxon>
        <taxon>Pseudomonadati</taxon>
        <taxon>Nitrospinota/Tectimicrobiota group</taxon>
        <taxon>Candidatus Tectimicrobiota</taxon>
    </lineage>
</organism>
<name>A0A937VYX3_UNCTE</name>